<protein>
    <submittedName>
        <fullName evidence="1">Uncharacterized protein</fullName>
    </submittedName>
</protein>
<evidence type="ECO:0000313" key="1">
    <source>
        <dbReference type="EMBL" id="KAJ8476031.1"/>
    </source>
</evidence>
<keyword evidence="2" id="KW-1185">Reference proteome</keyword>
<dbReference type="Proteomes" id="UP001222027">
    <property type="component" value="Unassembled WGS sequence"/>
</dbReference>
<organism evidence="1 2">
    <name type="scientific">Ensete ventricosum</name>
    <name type="common">Abyssinian banana</name>
    <name type="synonym">Musa ensete</name>
    <dbReference type="NCBI Taxonomy" id="4639"/>
    <lineage>
        <taxon>Eukaryota</taxon>
        <taxon>Viridiplantae</taxon>
        <taxon>Streptophyta</taxon>
        <taxon>Embryophyta</taxon>
        <taxon>Tracheophyta</taxon>
        <taxon>Spermatophyta</taxon>
        <taxon>Magnoliopsida</taxon>
        <taxon>Liliopsida</taxon>
        <taxon>Zingiberales</taxon>
        <taxon>Musaceae</taxon>
        <taxon>Ensete</taxon>
    </lineage>
</organism>
<comment type="caution">
    <text evidence="1">The sequence shown here is derived from an EMBL/GenBank/DDBJ whole genome shotgun (WGS) entry which is preliminary data.</text>
</comment>
<proteinExistence type="predicted"/>
<accession>A0AAV8P954</accession>
<name>A0AAV8P954_ENSVE</name>
<gene>
    <name evidence="1" type="ORF">OPV22_019758</name>
</gene>
<dbReference type="EMBL" id="JAQQAF010000006">
    <property type="protein sequence ID" value="KAJ8476031.1"/>
    <property type="molecule type" value="Genomic_DNA"/>
</dbReference>
<dbReference type="AlphaFoldDB" id="A0AAV8P954"/>
<dbReference type="PROSITE" id="PS51257">
    <property type="entry name" value="PROKAR_LIPOPROTEIN"/>
    <property type="match status" value="1"/>
</dbReference>
<reference evidence="1 2" key="1">
    <citation type="submission" date="2022-12" db="EMBL/GenBank/DDBJ databases">
        <title>Chromosome-scale assembly of the Ensete ventricosum genome.</title>
        <authorList>
            <person name="Dussert Y."/>
            <person name="Stocks J."/>
            <person name="Wendawek A."/>
            <person name="Woldeyes F."/>
            <person name="Nichols R.A."/>
            <person name="Borrell J.S."/>
        </authorList>
    </citation>
    <scope>NUCLEOTIDE SEQUENCE [LARGE SCALE GENOMIC DNA]</scope>
    <source>
        <strain evidence="2">cv. Maze</strain>
        <tissue evidence="1">Seeds</tissue>
    </source>
</reference>
<evidence type="ECO:0000313" key="2">
    <source>
        <dbReference type="Proteomes" id="UP001222027"/>
    </source>
</evidence>
<sequence length="138" mass="14854">MRPPKKTPHPIGVDALSSELVIHSPPLLLLLACCIHNLGFSVPNGVRHSVPCLPTSLPLFTHGDYVHRQPVFDALLSKVDVGSILRSTVGSAQNTGGEQCAISVALLICSAVRELKRSIELQRLGISSINHTNSFSTW</sequence>